<keyword evidence="3" id="KW-0732">Signal</keyword>
<dbReference type="InterPro" id="IPR019931">
    <property type="entry name" value="LPXTG_anchor"/>
</dbReference>
<keyword evidence="8" id="KW-1185">Reference proteome</keyword>
<dbReference type="PATRIC" id="fig|1423742.4.peg.1587"/>
<comment type="caution">
    <text evidence="7">The sequence shown here is derived from an EMBL/GenBank/DDBJ whole genome shotgun (WGS) entry which is preliminary data.</text>
</comment>
<keyword evidence="2" id="KW-0964">Secreted</keyword>
<keyword evidence="4" id="KW-0572">Peptidoglycan-anchor</keyword>
<dbReference type="STRING" id="417373.GCA_001570685_01247"/>
<evidence type="ECO:0000256" key="2">
    <source>
        <dbReference type="ARBA" id="ARBA00022525"/>
    </source>
</evidence>
<feature type="compositionally biased region" description="Basic and acidic residues" evidence="5">
    <location>
        <begin position="101"/>
        <end position="112"/>
    </location>
</feature>
<evidence type="ECO:0000256" key="5">
    <source>
        <dbReference type="SAM" id="MobiDB-lite"/>
    </source>
</evidence>
<name>A0A0R1UQC5_9LACO</name>
<dbReference type="PROSITE" id="PS50847">
    <property type="entry name" value="GRAM_POS_ANCHORING"/>
    <property type="match status" value="1"/>
</dbReference>
<sequence length="158" mass="16759">MIDGYYADVEEAGGVTVTPDDPNKVITVTYKPVGKIVPKDPDGHEIPGNPGVPYTNDPNDPTGVTPDEPVPTIPGYTPNKTTVTPNNPGEDTPVTYTPINNDEKPVANHHGDVPTSKPTKAMDTLPQTGSENDNALSILGLSAMSLMAMVGLKRKKRD</sequence>
<gene>
    <name evidence="7" type="ORF">FC21_GL001533</name>
</gene>
<evidence type="ECO:0000259" key="6">
    <source>
        <dbReference type="PROSITE" id="PS50847"/>
    </source>
</evidence>
<evidence type="ECO:0000313" key="7">
    <source>
        <dbReference type="EMBL" id="KRL93619.1"/>
    </source>
</evidence>
<protein>
    <recommendedName>
        <fullName evidence="6">Gram-positive cocci surface proteins LPxTG domain-containing protein</fullName>
    </recommendedName>
</protein>
<reference evidence="7 8" key="1">
    <citation type="journal article" date="2015" name="Genome Announc.">
        <title>Expanding the biotechnology potential of lactobacilli through comparative genomics of 213 strains and associated genera.</title>
        <authorList>
            <person name="Sun Z."/>
            <person name="Harris H.M."/>
            <person name="McCann A."/>
            <person name="Guo C."/>
            <person name="Argimon S."/>
            <person name="Zhang W."/>
            <person name="Yang X."/>
            <person name="Jeffery I.B."/>
            <person name="Cooney J.C."/>
            <person name="Kagawa T.F."/>
            <person name="Liu W."/>
            <person name="Song Y."/>
            <person name="Salvetti E."/>
            <person name="Wrobel A."/>
            <person name="Rasinkangas P."/>
            <person name="Parkhill J."/>
            <person name="Rea M.C."/>
            <person name="O'Sullivan O."/>
            <person name="Ritari J."/>
            <person name="Douillard F.P."/>
            <person name="Paul Ross R."/>
            <person name="Yang R."/>
            <person name="Briner A.E."/>
            <person name="Felis G.E."/>
            <person name="de Vos W.M."/>
            <person name="Barrangou R."/>
            <person name="Klaenhammer T.R."/>
            <person name="Caufield P.W."/>
            <person name="Cui Y."/>
            <person name="Zhang H."/>
            <person name="O'Toole P.W."/>
        </authorList>
    </citation>
    <scope>NUCLEOTIDE SEQUENCE [LARGE SCALE GENOMIC DNA]</scope>
    <source>
        <strain evidence="7 8">DSM 18793</strain>
    </source>
</reference>
<feature type="region of interest" description="Disordered" evidence="5">
    <location>
        <begin position="34"/>
        <end position="131"/>
    </location>
</feature>
<dbReference type="EMBL" id="AZGC01000041">
    <property type="protein sequence ID" value="KRL93619.1"/>
    <property type="molecule type" value="Genomic_DNA"/>
</dbReference>
<evidence type="ECO:0000256" key="3">
    <source>
        <dbReference type="ARBA" id="ARBA00022729"/>
    </source>
</evidence>
<feature type="region of interest" description="Disordered" evidence="5">
    <location>
        <begin position="1"/>
        <end position="22"/>
    </location>
</feature>
<dbReference type="AlphaFoldDB" id="A0A0R1UQC5"/>
<evidence type="ECO:0000256" key="1">
    <source>
        <dbReference type="ARBA" id="ARBA00022512"/>
    </source>
</evidence>
<evidence type="ECO:0000313" key="8">
    <source>
        <dbReference type="Proteomes" id="UP000051084"/>
    </source>
</evidence>
<dbReference type="Pfam" id="PF00746">
    <property type="entry name" value="Gram_pos_anchor"/>
    <property type="match status" value="1"/>
</dbReference>
<feature type="domain" description="Gram-positive cocci surface proteins LPxTG" evidence="6">
    <location>
        <begin position="125"/>
        <end position="158"/>
    </location>
</feature>
<organism evidence="7 8">
    <name type="scientific">Limosilactobacillus equigenerosi DSM 18793 = JCM 14505</name>
    <dbReference type="NCBI Taxonomy" id="1423742"/>
    <lineage>
        <taxon>Bacteria</taxon>
        <taxon>Bacillati</taxon>
        <taxon>Bacillota</taxon>
        <taxon>Bacilli</taxon>
        <taxon>Lactobacillales</taxon>
        <taxon>Lactobacillaceae</taxon>
        <taxon>Limosilactobacillus</taxon>
    </lineage>
</organism>
<proteinExistence type="predicted"/>
<evidence type="ECO:0000256" key="4">
    <source>
        <dbReference type="ARBA" id="ARBA00023088"/>
    </source>
</evidence>
<keyword evidence="1" id="KW-0134">Cell wall</keyword>
<dbReference type="NCBIfam" id="TIGR01167">
    <property type="entry name" value="LPXTG_anchor"/>
    <property type="match status" value="1"/>
</dbReference>
<feature type="compositionally biased region" description="Low complexity" evidence="5">
    <location>
        <begin position="77"/>
        <end position="88"/>
    </location>
</feature>
<dbReference type="Proteomes" id="UP000051084">
    <property type="component" value="Unassembled WGS sequence"/>
</dbReference>
<accession>A0A0R1UQC5</accession>